<sequence length="105" mass="11551">QKEASQPATIEGQFVPKQPVSSSHSATGLELSRYGAHDPTLGFPGMLYRTINNWKGTSPRQTKLFISYAAVGLSWTWNIKLSPGSSTRERFKPCVLSRALAIQTN</sequence>
<feature type="non-terminal residue" evidence="3">
    <location>
        <position position="1"/>
    </location>
</feature>
<gene>
    <name evidence="3" type="ORF">FUG_LOCUS230234</name>
    <name evidence="2" type="ORF">MDCFG202_LOCUS205493</name>
</gene>
<dbReference type="Proteomes" id="UP000746612">
    <property type="component" value="Unassembled WGS sequence"/>
</dbReference>
<evidence type="ECO:0000313" key="3">
    <source>
        <dbReference type="EMBL" id="VIO56858.1"/>
    </source>
</evidence>
<feature type="region of interest" description="Disordered" evidence="1">
    <location>
        <begin position="1"/>
        <end position="26"/>
    </location>
</feature>
<evidence type="ECO:0000313" key="2">
    <source>
        <dbReference type="EMBL" id="CAG1980663.1"/>
    </source>
</evidence>
<name>A0A4E9DTN9_GIBZA</name>
<accession>A0A4E9DTN9</accession>
<reference evidence="2" key="2">
    <citation type="submission" date="2021-03" db="EMBL/GenBank/DDBJ databases">
        <authorList>
            <person name="Alouane T."/>
            <person name="Langin T."/>
            <person name="Bonhomme L."/>
        </authorList>
    </citation>
    <scope>NUCLEOTIDE SEQUENCE</scope>
    <source>
        <strain evidence="2">MDC_Fg202</strain>
    </source>
</reference>
<organism evidence="3">
    <name type="scientific">Gibberella zeae</name>
    <name type="common">Wheat head blight fungus</name>
    <name type="synonym">Fusarium graminearum</name>
    <dbReference type="NCBI Taxonomy" id="5518"/>
    <lineage>
        <taxon>Eukaryota</taxon>
        <taxon>Fungi</taxon>
        <taxon>Dikarya</taxon>
        <taxon>Ascomycota</taxon>
        <taxon>Pezizomycotina</taxon>
        <taxon>Sordariomycetes</taxon>
        <taxon>Hypocreomycetidae</taxon>
        <taxon>Hypocreales</taxon>
        <taxon>Nectriaceae</taxon>
        <taxon>Fusarium</taxon>
    </lineage>
</organism>
<evidence type="ECO:0000256" key="1">
    <source>
        <dbReference type="SAM" id="MobiDB-lite"/>
    </source>
</evidence>
<reference evidence="3" key="1">
    <citation type="submission" date="2019-04" db="EMBL/GenBank/DDBJ databases">
        <authorList>
            <person name="Melise S."/>
            <person name="Noan J."/>
            <person name="Okalmin O."/>
        </authorList>
    </citation>
    <scope>NUCLEOTIDE SEQUENCE</scope>
    <source>
        <strain evidence="3">FN9</strain>
    </source>
</reference>
<dbReference type="EMBL" id="CAAKMV010000126">
    <property type="protein sequence ID" value="VIO56858.1"/>
    <property type="molecule type" value="Genomic_DNA"/>
</dbReference>
<proteinExistence type="predicted"/>
<dbReference type="AlphaFoldDB" id="A0A4E9DTN9"/>
<dbReference type="EMBL" id="CAJPIJ010000118">
    <property type="protein sequence ID" value="CAG1980663.1"/>
    <property type="molecule type" value="Genomic_DNA"/>
</dbReference>
<protein>
    <submittedName>
        <fullName evidence="3">Uncharacterized protein</fullName>
    </submittedName>
</protein>